<dbReference type="PROSITE" id="PS50262">
    <property type="entry name" value="G_PROTEIN_RECEP_F1_2"/>
    <property type="match status" value="1"/>
</dbReference>
<keyword evidence="6" id="KW-0297">G-protein coupled receptor</keyword>
<dbReference type="PhylomeDB" id="A7RPM6"/>
<dbReference type="InterPro" id="IPR000276">
    <property type="entry name" value="GPCR_Rhodpsn"/>
</dbReference>
<dbReference type="SMART" id="SM01381">
    <property type="entry name" value="7TM_GPCR_Srsx"/>
    <property type="match status" value="1"/>
</dbReference>
<evidence type="ECO:0000256" key="1">
    <source>
        <dbReference type="ARBA" id="ARBA00004651"/>
    </source>
</evidence>
<dbReference type="PANTHER" id="PTHR22750">
    <property type="entry name" value="G-PROTEIN COUPLED RECEPTOR"/>
    <property type="match status" value="1"/>
</dbReference>
<dbReference type="Gene3D" id="1.20.1070.10">
    <property type="entry name" value="Rhodopsin 7-helix transmembrane proteins"/>
    <property type="match status" value="1"/>
</dbReference>
<feature type="transmembrane region" description="Helical" evidence="7">
    <location>
        <begin position="44"/>
        <end position="66"/>
    </location>
</feature>
<dbReference type="KEGG" id="nve:5518668"/>
<dbReference type="OMA" id="ATIKHEH"/>
<dbReference type="HOGENOM" id="CLU_009579_14_1_1"/>
<feature type="transmembrane region" description="Helical" evidence="7">
    <location>
        <begin position="249"/>
        <end position="276"/>
    </location>
</feature>
<evidence type="ECO:0000313" key="9">
    <source>
        <dbReference type="EMBL" id="EDO46535.1"/>
    </source>
</evidence>
<dbReference type="AlphaFoldDB" id="A7RPM6"/>
<dbReference type="Proteomes" id="UP000001593">
    <property type="component" value="Unassembled WGS sequence"/>
</dbReference>
<organism evidence="9 10">
    <name type="scientific">Nematostella vectensis</name>
    <name type="common">Starlet sea anemone</name>
    <dbReference type="NCBI Taxonomy" id="45351"/>
    <lineage>
        <taxon>Eukaryota</taxon>
        <taxon>Metazoa</taxon>
        <taxon>Cnidaria</taxon>
        <taxon>Anthozoa</taxon>
        <taxon>Hexacorallia</taxon>
        <taxon>Actiniaria</taxon>
        <taxon>Edwardsiidae</taxon>
        <taxon>Nematostella</taxon>
    </lineage>
</organism>
<gene>
    <name evidence="9" type="ORF">NEMVEDRAFT_v1g200218</name>
</gene>
<feature type="non-terminal residue" evidence="9">
    <location>
        <position position="1"/>
    </location>
</feature>
<feature type="domain" description="G-protein coupled receptors family 1 profile" evidence="8">
    <location>
        <begin position="59"/>
        <end position="304"/>
    </location>
</feature>
<keyword evidence="6" id="KW-0807">Transducer</keyword>
<dbReference type="GO" id="GO:0005886">
    <property type="term" value="C:plasma membrane"/>
    <property type="evidence" value="ECO:0000318"/>
    <property type="project" value="GO_Central"/>
</dbReference>
<evidence type="ECO:0000256" key="6">
    <source>
        <dbReference type="RuleBase" id="RU000688"/>
    </source>
</evidence>
<proteinExistence type="inferred from homology"/>
<keyword evidence="4 7" id="KW-1133">Transmembrane helix</keyword>
<comment type="subcellular location">
    <subcellularLocation>
        <location evidence="1">Cell membrane</location>
        <topology evidence="1">Multi-pass membrane protein</topology>
    </subcellularLocation>
</comment>
<feature type="transmembrane region" description="Helical" evidence="7">
    <location>
        <begin position="78"/>
        <end position="105"/>
    </location>
</feature>
<dbReference type="PRINTS" id="PR00237">
    <property type="entry name" value="GPCRRHODOPSN"/>
</dbReference>
<feature type="transmembrane region" description="Helical" evidence="7">
    <location>
        <begin position="117"/>
        <end position="142"/>
    </location>
</feature>
<sequence length="330" mass="37425">VRRPEARSLFSMFGNKSYGGVSGCFGLEMYKGDADNAQDITDKLILQMSILVTITATMENSLLLLAILRSSELQHPSYILLGCLAFSDLMTGAVSQPVLVAAYLIAKYERMYHTSCYTLKAGLMTAIVFSGVSLLTLTAVAIERFLALYFHLRYNDLVTKQRVLLLFASFWPMVILTMVMPASMLKNLRVFAVIFGSILFICSSAMVFFYRKIYRIIRRHLTEIHAQEFAVQCGPHVIMSSILKARKTVALFLVVTSVFFIRWAPFVVVGVLYLYGLDEPFIVQLKKFSVIFVLAGSSANPIIYCWRLEKIRRTMRKELSKIFAVFRCNK</sequence>
<dbReference type="Pfam" id="PF00001">
    <property type="entry name" value="7tm_1"/>
    <property type="match status" value="2"/>
</dbReference>
<keyword evidence="10" id="KW-1185">Reference proteome</keyword>
<evidence type="ECO:0000256" key="2">
    <source>
        <dbReference type="ARBA" id="ARBA00022475"/>
    </source>
</evidence>
<keyword evidence="5 7" id="KW-0472">Membrane</keyword>
<accession>A7RPM6</accession>
<keyword evidence="3 6" id="KW-0812">Transmembrane</keyword>
<comment type="similarity">
    <text evidence="6">Belongs to the G-protein coupled receptor 1 family.</text>
</comment>
<evidence type="ECO:0000259" key="8">
    <source>
        <dbReference type="PROSITE" id="PS50262"/>
    </source>
</evidence>
<name>A7RPM6_NEMVE</name>
<dbReference type="GO" id="GO:0007186">
    <property type="term" value="P:G protein-coupled receptor signaling pathway"/>
    <property type="evidence" value="ECO:0000318"/>
    <property type="project" value="GO_Central"/>
</dbReference>
<protein>
    <recommendedName>
        <fullName evidence="8">G-protein coupled receptors family 1 profile domain-containing protein</fullName>
    </recommendedName>
</protein>
<evidence type="ECO:0000256" key="5">
    <source>
        <dbReference type="ARBA" id="ARBA00023136"/>
    </source>
</evidence>
<dbReference type="InParanoid" id="A7RPM6"/>
<keyword evidence="2" id="KW-1003">Cell membrane</keyword>
<dbReference type="GO" id="GO:0001609">
    <property type="term" value="F:G protein-coupled adenosine receptor activity"/>
    <property type="evidence" value="ECO:0000318"/>
    <property type="project" value="GO_Central"/>
</dbReference>
<dbReference type="PROSITE" id="PS00237">
    <property type="entry name" value="G_PROTEIN_RECEP_F1_1"/>
    <property type="match status" value="1"/>
</dbReference>
<feature type="transmembrane region" description="Helical" evidence="7">
    <location>
        <begin position="288"/>
        <end position="306"/>
    </location>
</feature>
<keyword evidence="6" id="KW-0675">Receptor</keyword>
<evidence type="ECO:0000313" key="10">
    <source>
        <dbReference type="Proteomes" id="UP000001593"/>
    </source>
</evidence>
<evidence type="ECO:0000256" key="4">
    <source>
        <dbReference type="ARBA" id="ARBA00022989"/>
    </source>
</evidence>
<dbReference type="EMBL" id="DS469526">
    <property type="protein sequence ID" value="EDO46535.1"/>
    <property type="molecule type" value="Genomic_DNA"/>
</dbReference>
<evidence type="ECO:0000256" key="3">
    <source>
        <dbReference type="ARBA" id="ARBA00022692"/>
    </source>
</evidence>
<dbReference type="CDD" id="cd00637">
    <property type="entry name" value="7tm_classA_rhodopsin-like"/>
    <property type="match status" value="1"/>
</dbReference>
<evidence type="ECO:0000256" key="7">
    <source>
        <dbReference type="SAM" id="Phobius"/>
    </source>
</evidence>
<feature type="transmembrane region" description="Helical" evidence="7">
    <location>
        <begin position="163"/>
        <end position="184"/>
    </location>
</feature>
<dbReference type="eggNOG" id="KOG3656">
    <property type="taxonomic scope" value="Eukaryota"/>
</dbReference>
<dbReference type="SUPFAM" id="SSF81321">
    <property type="entry name" value="Family A G protein-coupled receptor-like"/>
    <property type="match status" value="1"/>
</dbReference>
<reference evidence="9 10" key="1">
    <citation type="journal article" date="2007" name="Science">
        <title>Sea anemone genome reveals ancestral eumetazoan gene repertoire and genomic organization.</title>
        <authorList>
            <person name="Putnam N.H."/>
            <person name="Srivastava M."/>
            <person name="Hellsten U."/>
            <person name="Dirks B."/>
            <person name="Chapman J."/>
            <person name="Salamov A."/>
            <person name="Terry A."/>
            <person name="Shapiro H."/>
            <person name="Lindquist E."/>
            <person name="Kapitonov V.V."/>
            <person name="Jurka J."/>
            <person name="Genikhovich G."/>
            <person name="Grigoriev I.V."/>
            <person name="Lucas S.M."/>
            <person name="Steele R.E."/>
            <person name="Finnerty J.R."/>
            <person name="Technau U."/>
            <person name="Martindale M.Q."/>
            <person name="Rokhsar D.S."/>
        </authorList>
    </citation>
    <scope>NUCLEOTIDE SEQUENCE [LARGE SCALE GENOMIC DNA]</scope>
    <source>
        <strain evidence="10">CH2 X CH6</strain>
    </source>
</reference>
<dbReference type="InterPro" id="IPR017452">
    <property type="entry name" value="GPCR_Rhodpsn_7TM"/>
</dbReference>
<feature type="transmembrane region" description="Helical" evidence="7">
    <location>
        <begin position="190"/>
        <end position="210"/>
    </location>
</feature>